<feature type="compositionally biased region" description="Basic and acidic residues" evidence="1">
    <location>
        <begin position="1"/>
        <end position="11"/>
    </location>
</feature>
<accession>A0AA35SQ09</accession>
<dbReference type="Proteomes" id="UP001174909">
    <property type="component" value="Unassembled WGS sequence"/>
</dbReference>
<evidence type="ECO:0000313" key="2">
    <source>
        <dbReference type="EMBL" id="CAI8032821.1"/>
    </source>
</evidence>
<keyword evidence="3" id="KW-1185">Reference proteome</keyword>
<organism evidence="2 3">
    <name type="scientific">Geodia barretti</name>
    <name type="common">Barrett's horny sponge</name>
    <dbReference type="NCBI Taxonomy" id="519541"/>
    <lineage>
        <taxon>Eukaryota</taxon>
        <taxon>Metazoa</taxon>
        <taxon>Porifera</taxon>
        <taxon>Demospongiae</taxon>
        <taxon>Heteroscleromorpha</taxon>
        <taxon>Tetractinellida</taxon>
        <taxon>Astrophorina</taxon>
        <taxon>Geodiidae</taxon>
        <taxon>Geodia</taxon>
    </lineage>
</organism>
<proteinExistence type="predicted"/>
<comment type="caution">
    <text evidence="2">The sequence shown here is derived from an EMBL/GenBank/DDBJ whole genome shotgun (WGS) entry which is preliminary data.</text>
</comment>
<evidence type="ECO:0000256" key="1">
    <source>
        <dbReference type="SAM" id="MobiDB-lite"/>
    </source>
</evidence>
<gene>
    <name evidence="2" type="ORF">GBAR_LOCUS18532</name>
</gene>
<sequence>MAAKSKEEFRGVDISSPPSARGAWPSHTATPPDWLDADNAGSVEVAQLAVACQTRYHIVAGRNTSMRELLTGITKYCEGSNCMSPDSLLWQMSEIQTKRTGICMPSTSHRSPRWIHKNWYNNLQPLPTAHITIFWGPRRAREMWKMEGDSSSSLIRRVWTLLGGNADNSRRVAEGRGTEETEEYQIINSRPSSPLLPLLIPLTPHTLPRLPEVPAGSASAALRWRNILSSLLEIIHTWLCPREGWFQNTSSFYQ</sequence>
<evidence type="ECO:0000313" key="3">
    <source>
        <dbReference type="Proteomes" id="UP001174909"/>
    </source>
</evidence>
<reference evidence="2" key="1">
    <citation type="submission" date="2023-03" db="EMBL/GenBank/DDBJ databases">
        <authorList>
            <person name="Steffen K."/>
            <person name="Cardenas P."/>
        </authorList>
    </citation>
    <scope>NUCLEOTIDE SEQUENCE</scope>
</reference>
<dbReference type="AlphaFoldDB" id="A0AA35SQ09"/>
<dbReference type="EMBL" id="CASHTH010002632">
    <property type="protein sequence ID" value="CAI8032821.1"/>
    <property type="molecule type" value="Genomic_DNA"/>
</dbReference>
<name>A0AA35SQ09_GEOBA</name>
<protein>
    <submittedName>
        <fullName evidence="2">Uncharacterized protein</fullName>
    </submittedName>
</protein>
<feature type="region of interest" description="Disordered" evidence="1">
    <location>
        <begin position="1"/>
        <end position="35"/>
    </location>
</feature>